<dbReference type="PANTHER" id="PTHR36902">
    <property type="entry name" value="ENRICHED IN SURFACE-LABELED PROTEOME PROTEIN 9"/>
    <property type="match status" value="1"/>
</dbReference>
<evidence type="ECO:0000313" key="2">
    <source>
        <dbReference type="EnsemblMetazoa" id="SMAR008544-PA"/>
    </source>
</evidence>
<dbReference type="Proteomes" id="UP000014500">
    <property type="component" value="Unassembled WGS sequence"/>
</dbReference>
<sequence length="521" mass="59675">MFILINGRNPESQIGNDKATHTQYRSDLTFDQNRNRFPAKESFSNKIIISQYLPSVDQSLRSNSITGKLLCKYSFLPKMKMWIKLIFAIFSCSWVVFAADIIEVCPESEIDNPKNKITLPPVPAAYHALVQVISSSLQTTLNLEYAALGGSYFRQVEQGNAKAIAIYDKKRGQLIKVAERSHKLGEEACLVETLNDQNGWDVGKIEHKNITMTGADWYLRYTHMEGGRELKADDLGRSLENGVEVQTYGLCLTWAEINAFVYMKINMAVTNKWTNLHGGNDSVPTSVWTNTSVNGELSTDFVTFFDYEKDVVPDGIFNVPDDCFCFGLKTVGVRTIPELPMKFSYQSEIITKASDYKDLIVYQNHIFDSEMNFTRFDYRLIDQAEKYDIGHAHPLEGVLTQIHDFYSGLSYTFDPITGKCDAVPIPLTSDDVKVINGKKVIITTPMEYLGLTNLNYTFYKEERRRGIDALQFRAYDNKAFLIHEYWFASAKEVIQESHMYNHMQPMAHIQYNIWVSEFNYF</sequence>
<dbReference type="PANTHER" id="PTHR36902:SF1">
    <property type="entry name" value="ENRICHED IN SURFACE-LABELED PROTEOME PROTEIN 9"/>
    <property type="match status" value="1"/>
</dbReference>
<dbReference type="PhylomeDB" id="T1J4K6"/>
<feature type="domain" description="LolA-like" evidence="1">
    <location>
        <begin position="322"/>
        <end position="515"/>
    </location>
</feature>
<dbReference type="EMBL" id="JH431845">
    <property type="status" value="NOT_ANNOTATED_CDS"/>
    <property type="molecule type" value="Genomic_DNA"/>
</dbReference>
<dbReference type="AlphaFoldDB" id="T1J4K6"/>
<proteinExistence type="predicted"/>
<name>T1J4K6_STRMM</name>
<accession>T1J4K6</accession>
<organism evidence="2 3">
    <name type="scientific">Strigamia maritima</name>
    <name type="common">European centipede</name>
    <name type="synonym">Geophilus maritimus</name>
    <dbReference type="NCBI Taxonomy" id="126957"/>
    <lineage>
        <taxon>Eukaryota</taxon>
        <taxon>Metazoa</taxon>
        <taxon>Ecdysozoa</taxon>
        <taxon>Arthropoda</taxon>
        <taxon>Myriapoda</taxon>
        <taxon>Chilopoda</taxon>
        <taxon>Pleurostigmophora</taxon>
        <taxon>Geophilomorpha</taxon>
        <taxon>Linotaeniidae</taxon>
        <taxon>Strigamia</taxon>
    </lineage>
</organism>
<reference evidence="3" key="1">
    <citation type="submission" date="2011-05" db="EMBL/GenBank/DDBJ databases">
        <authorList>
            <person name="Richards S.R."/>
            <person name="Qu J."/>
            <person name="Jiang H."/>
            <person name="Jhangiani S.N."/>
            <person name="Agravi P."/>
            <person name="Goodspeed R."/>
            <person name="Gross S."/>
            <person name="Mandapat C."/>
            <person name="Jackson L."/>
            <person name="Mathew T."/>
            <person name="Pu L."/>
            <person name="Thornton R."/>
            <person name="Saada N."/>
            <person name="Wilczek-Boney K.B."/>
            <person name="Lee S."/>
            <person name="Kovar C."/>
            <person name="Wu Y."/>
            <person name="Scherer S.E."/>
            <person name="Worley K.C."/>
            <person name="Muzny D.M."/>
            <person name="Gibbs R."/>
        </authorList>
    </citation>
    <scope>NUCLEOTIDE SEQUENCE</scope>
    <source>
        <strain evidence="3">Brora</strain>
    </source>
</reference>
<evidence type="ECO:0000259" key="1">
    <source>
        <dbReference type="Pfam" id="PF25898"/>
    </source>
</evidence>
<dbReference type="Pfam" id="PF25898">
    <property type="entry name" value="LolA_2nd_metazoa"/>
    <property type="match status" value="1"/>
</dbReference>
<dbReference type="EnsemblMetazoa" id="SMAR008544-RA">
    <property type="protein sequence ID" value="SMAR008544-PA"/>
    <property type="gene ID" value="SMAR008544"/>
</dbReference>
<evidence type="ECO:0000313" key="3">
    <source>
        <dbReference type="Proteomes" id="UP000014500"/>
    </source>
</evidence>
<keyword evidence="3" id="KW-1185">Reference proteome</keyword>
<reference evidence="2" key="2">
    <citation type="submission" date="2015-02" db="UniProtKB">
        <authorList>
            <consortium name="EnsemblMetazoa"/>
        </authorList>
    </citation>
    <scope>IDENTIFICATION</scope>
</reference>
<dbReference type="InterPro" id="IPR058831">
    <property type="entry name" value="LolA-like_dom_2nd"/>
</dbReference>
<dbReference type="HOGENOM" id="CLU_523083_0_0_1"/>
<protein>
    <recommendedName>
        <fullName evidence="1">LolA-like domain-containing protein</fullName>
    </recommendedName>
</protein>